<dbReference type="HAMAP" id="MF_00291_B">
    <property type="entry name" value="Ribosomal_uS2_B"/>
    <property type="match status" value="1"/>
</dbReference>
<accession>A0A0S7Y1I4</accession>
<dbReference type="PRINTS" id="PR00395">
    <property type="entry name" value="RIBOSOMALS2"/>
</dbReference>
<evidence type="ECO:0000256" key="2">
    <source>
        <dbReference type="ARBA" id="ARBA00022980"/>
    </source>
</evidence>
<dbReference type="InterPro" id="IPR018130">
    <property type="entry name" value="Ribosomal_uS2_CS"/>
</dbReference>
<comment type="similarity">
    <text evidence="1 5">Belongs to the universal ribosomal protein uS2 family.</text>
</comment>
<evidence type="ECO:0000313" key="6">
    <source>
        <dbReference type="EMBL" id="KPJ68621.1"/>
    </source>
</evidence>
<dbReference type="InterPro" id="IPR001865">
    <property type="entry name" value="Ribosomal_uS2"/>
</dbReference>
<dbReference type="GO" id="GO:0003735">
    <property type="term" value="F:structural constituent of ribosome"/>
    <property type="evidence" value="ECO:0007669"/>
    <property type="project" value="InterPro"/>
</dbReference>
<dbReference type="NCBIfam" id="TIGR01011">
    <property type="entry name" value="rpsB_bact"/>
    <property type="match status" value="1"/>
</dbReference>
<dbReference type="Gene3D" id="1.10.287.610">
    <property type="entry name" value="Helix hairpin bin"/>
    <property type="match status" value="1"/>
</dbReference>
<dbReference type="Proteomes" id="UP000051861">
    <property type="component" value="Unassembled WGS sequence"/>
</dbReference>
<keyword evidence="3 5" id="KW-0687">Ribonucleoprotein</keyword>
<dbReference type="SUPFAM" id="SSF52313">
    <property type="entry name" value="Ribosomal protein S2"/>
    <property type="match status" value="1"/>
</dbReference>
<dbReference type="InterPro" id="IPR005706">
    <property type="entry name" value="Ribosomal_uS2_bac/mit/plastid"/>
</dbReference>
<dbReference type="GO" id="GO:0006412">
    <property type="term" value="P:translation"/>
    <property type="evidence" value="ECO:0007669"/>
    <property type="project" value="UniProtKB-UniRule"/>
</dbReference>
<dbReference type="Pfam" id="PF00318">
    <property type="entry name" value="Ribosomal_S2"/>
    <property type="match status" value="1"/>
</dbReference>
<organism evidence="6 7">
    <name type="scientific">candidate division WOR-1 bacterium DG_54_3</name>
    <dbReference type="NCBI Taxonomy" id="1703775"/>
    <lineage>
        <taxon>Bacteria</taxon>
        <taxon>Bacillati</taxon>
        <taxon>Saganbacteria</taxon>
    </lineage>
</organism>
<dbReference type="AlphaFoldDB" id="A0A0S7Y1I4"/>
<dbReference type="PATRIC" id="fig|1703775.3.peg.2265"/>
<dbReference type="FunFam" id="1.10.287.610:FF:000001">
    <property type="entry name" value="30S ribosomal protein S2"/>
    <property type="match status" value="1"/>
</dbReference>
<evidence type="ECO:0000256" key="1">
    <source>
        <dbReference type="ARBA" id="ARBA00006242"/>
    </source>
</evidence>
<dbReference type="GO" id="GO:0022627">
    <property type="term" value="C:cytosolic small ribosomal subunit"/>
    <property type="evidence" value="ECO:0007669"/>
    <property type="project" value="TreeGrafter"/>
</dbReference>
<dbReference type="CDD" id="cd01425">
    <property type="entry name" value="RPS2"/>
    <property type="match status" value="1"/>
</dbReference>
<evidence type="ECO:0000313" key="7">
    <source>
        <dbReference type="Proteomes" id="UP000051861"/>
    </source>
</evidence>
<name>A0A0S7Y1I4_UNCSA</name>
<proteinExistence type="inferred from homology"/>
<dbReference type="PANTHER" id="PTHR12534:SF0">
    <property type="entry name" value="SMALL RIBOSOMAL SUBUNIT PROTEIN US2M"/>
    <property type="match status" value="1"/>
</dbReference>
<evidence type="ECO:0000256" key="4">
    <source>
        <dbReference type="ARBA" id="ARBA00035256"/>
    </source>
</evidence>
<dbReference type="PROSITE" id="PS00962">
    <property type="entry name" value="RIBOSOMAL_S2_1"/>
    <property type="match status" value="1"/>
</dbReference>
<comment type="caution">
    <text evidence="6">The sequence shown here is derived from an EMBL/GenBank/DDBJ whole genome shotgun (WGS) entry which is preliminary data.</text>
</comment>
<keyword evidence="2 5" id="KW-0689">Ribosomal protein</keyword>
<gene>
    <name evidence="5" type="primary">rpsB</name>
    <name evidence="6" type="ORF">AMJ44_06000</name>
</gene>
<evidence type="ECO:0000256" key="3">
    <source>
        <dbReference type="ARBA" id="ARBA00023274"/>
    </source>
</evidence>
<sequence length="204" mass="23148">MEVTIKDLLEAGVHFGHQTKRWNPKMKKRQEVLFVGTKKQAKEVIREEAKRCGMPYVTERWLGGMLTNFHTIRLNIKRLRDLEKMKADGTYQKLTKKEVLKLERLREKLDKAIGGIKEVNRLPGLLYAVDSKKERIAVAEANKLNIPVVAIIDTNSDPDPIDFPIAGNDDAIKSIKVITHEIANAVLEAQKKTLEQKEVAAEAN</sequence>
<reference evidence="6 7" key="1">
    <citation type="journal article" date="2015" name="Microbiome">
        <title>Genomic resolution of linkages in carbon, nitrogen, and sulfur cycling among widespread estuary sediment bacteria.</title>
        <authorList>
            <person name="Baker B.J."/>
            <person name="Lazar C.S."/>
            <person name="Teske A.P."/>
            <person name="Dick G.J."/>
        </authorList>
    </citation>
    <scope>NUCLEOTIDE SEQUENCE [LARGE SCALE GENOMIC DNA]</scope>
    <source>
        <strain evidence="6">DG_54_3</strain>
    </source>
</reference>
<dbReference type="InterPro" id="IPR023591">
    <property type="entry name" value="Ribosomal_uS2_flav_dom_sf"/>
</dbReference>
<protein>
    <recommendedName>
        <fullName evidence="4 5">Small ribosomal subunit protein uS2</fullName>
    </recommendedName>
</protein>
<dbReference type="EMBL" id="LIZX01000047">
    <property type="protein sequence ID" value="KPJ68621.1"/>
    <property type="molecule type" value="Genomic_DNA"/>
</dbReference>
<dbReference type="PANTHER" id="PTHR12534">
    <property type="entry name" value="30S RIBOSOMAL PROTEIN S2 PROKARYOTIC AND ORGANELLAR"/>
    <property type="match status" value="1"/>
</dbReference>
<dbReference type="Gene3D" id="3.40.50.10490">
    <property type="entry name" value="Glucose-6-phosphate isomerase like protein, domain 1"/>
    <property type="match status" value="1"/>
</dbReference>
<evidence type="ECO:0000256" key="5">
    <source>
        <dbReference type="HAMAP-Rule" id="MF_00291"/>
    </source>
</evidence>